<gene>
    <name evidence="2" type="ORF">CLV37_11917</name>
</gene>
<reference evidence="2 3" key="1">
    <citation type="submission" date="2018-03" db="EMBL/GenBank/DDBJ databases">
        <title>Genomic Encyclopedia of Archaeal and Bacterial Type Strains, Phase II (KMG-II): from individual species to whole genera.</title>
        <authorList>
            <person name="Goeker M."/>
        </authorList>
    </citation>
    <scope>NUCLEOTIDE SEQUENCE [LARGE SCALE GENOMIC DNA]</scope>
    <source>
        <strain evidence="2 3">DSM 19711</strain>
    </source>
</reference>
<evidence type="ECO:0000313" key="3">
    <source>
        <dbReference type="Proteomes" id="UP000238083"/>
    </source>
</evidence>
<feature type="region of interest" description="Disordered" evidence="1">
    <location>
        <begin position="135"/>
        <end position="281"/>
    </location>
</feature>
<proteinExistence type="predicted"/>
<organism evidence="2 3">
    <name type="scientific">Kineococcus rhizosphaerae</name>
    <dbReference type="NCBI Taxonomy" id="559628"/>
    <lineage>
        <taxon>Bacteria</taxon>
        <taxon>Bacillati</taxon>
        <taxon>Actinomycetota</taxon>
        <taxon>Actinomycetes</taxon>
        <taxon>Kineosporiales</taxon>
        <taxon>Kineosporiaceae</taxon>
        <taxon>Kineococcus</taxon>
    </lineage>
</organism>
<feature type="compositionally biased region" description="Low complexity" evidence="1">
    <location>
        <begin position="186"/>
        <end position="198"/>
    </location>
</feature>
<keyword evidence="3" id="KW-1185">Reference proteome</keyword>
<evidence type="ECO:0000313" key="2">
    <source>
        <dbReference type="EMBL" id="PRY09909.1"/>
    </source>
</evidence>
<dbReference type="EMBL" id="PVZF01000019">
    <property type="protein sequence ID" value="PRY09909.1"/>
    <property type="molecule type" value="Genomic_DNA"/>
</dbReference>
<evidence type="ECO:0000256" key="1">
    <source>
        <dbReference type="SAM" id="MobiDB-lite"/>
    </source>
</evidence>
<sequence>MADYTPSVLDRHGVSAAPPALTSQGRSPLRFVDALAPATNVPTGGGPERAAFFLELFNVRSQHAAGGRHEQLCDARTRRQRCVEPRQHLAGHAAHSHRQVDLVGRCRPGVVDDGRDRRALRNLAGVGARLCLTRHPSGAGHDDRSHPGVASPGGHRGPCRAPGSRLAPEGLRAASCLLSPAGEGGPRTSRLTPRLTPLLTPPTPSANSRRRSPAPWTSGVTTSPSRCNVELQRDGGQPHPYDRLLLGAGPHRARSAQFASPTPATIRPQLHPKTQHPQEGA</sequence>
<feature type="region of interest" description="Disordered" evidence="1">
    <location>
        <begin position="1"/>
        <end position="24"/>
    </location>
</feature>
<accession>A0A2T0QWQ8</accession>
<comment type="caution">
    <text evidence="2">The sequence shown here is derived from an EMBL/GenBank/DDBJ whole genome shotgun (WGS) entry which is preliminary data.</text>
</comment>
<dbReference type="AlphaFoldDB" id="A0A2T0QWQ8"/>
<dbReference type="Proteomes" id="UP000238083">
    <property type="component" value="Unassembled WGS sequence"/>
</dbReference>
<name>A0A2T0QWQ8_9ACTN</name>
<protein>
    <submittedName>
        <fullName evidence="2">Uncharacterized protein</fullName>
    </submittedName>
</protein>